<name>A0A7R8WJ43_9CRUS</name>
<evidence type="ECO:0000313" key="1">
    <source>
        <dbReference type="EMBL" id="CAD7231857.1"/>
    </source>
</evidence>
<organism evidence="1">
    <name type="scientific">Cyprideis torosa</name>
    <dbReference type="NCBI Taxonomy" id="163714"/>
    <lineage>
        <taxon>Eukaryota</taxon>
        <taxon>Metazoa</taxon>
        <taxon>Ecdysozoa</taxon>
        <taxon>Arthropoda</taxon>
        <taxon>Crustacea</taxon>
        <taxon>Oligostraca</taxon>
        <taxon>Ostracoda</taxon>
        <taxon>Podocopa</taxon>
        <taxon>Podocopida</taxon>
        <taxon>Cytherocopina</taxon>
        <taxon>Cytheroidea</taxon>
        <taxon>Cytherideidae</taxon>
        <taxon>Cyprideis</taxon>
    </lineage>
</organism>
<sequence length="258" mass="27369">MKSSTVFLIAVLATAAQFSGGQSECVATCSWPYQNKLCTTWTGGLPLSCGVCFWRVPFCEAVNLFNDVVVPAVSGALDAAQNAIDSAVNLVTGQIDDVMDLSNNIKTSLQELQTDVKELVDLALNCGGNCGDLISVPSNVIGDAAATLLGLKNYLEAVMQSVREDVEGALNSSQLAAEVEDLLLTIPNVLVAASQDIQSLLQSLQQRLANTLDDINYEAEIADLKQDLEDLLDLLGDCIVNGVIDSSAVQALKNFLNN</sequence>
<protein>
    <submittedName>
        <fullName evidence="1">Uncharacterized protein</fullName>
    </submittedName>
</protein>
<proteinExistence type="predicted"/>
<reference evidence="1" key="1">
    <citation type="submission" date="2020-11" db="EMBL/GenBank/DDBJ databases">
        <authorList>
            <person name="Tran Van P."/>
        </authorList>
    </citation>
    <scope>NUCLEOTIDE SEQUENCE</scope>
</reference>
<dbReference type="AlphaFoldDB" id="A0A7R8WJ43"/>
<accession>A0A7R8WJ43</accession>
<gene>
    <name evidence="1" type="ORF">CTOB1V02_LOCUS9700</name>
</gene>
<dbReference type="EMBL" id="OB663949">
    <property type="protein sequence ID" value="CAD7231857.1"/>
    <property type="molecule type" value="Genomic_DNA"/>
</dbReference>